<protein>
    <recommendedName>
        <fullName evidence="3">Ribbon-helix-helix protein, CopG family</fullName>
    </recommendedName>
</protein>
<accession>A0ABW7Z727</accession>
<evidence type="ECO:0000313" key="1">
    <source>
        <dbReference type="EMBL" id="MFI6503717.1"/>
    </source>
</evidence>
<evidence type="ECO:0008006" key="3">
    <source>
        <dbReference type="Google" id="ProtNLM"/>
    </source>
</evidence>
<proteinExistence type="predicted"/>
<gene>
    <name evidence="1" type="ORF">ACIBG2_40475</name>
</gene>
<reference evidence="1 2" key="1">
    <citation type="submission" date="2024-10" db="EMBL/GenBank/DDBJ databases">
        <title>The Natural Products Discovery Center: Release of the First 8490 Sequenced Strains for Exploring Actinobacteria Biosynthetic Diversity.</title>
        <authorList>
            <person name="Kalkreuter E."/>
            <person name="Kautsar S.A."/>
            <person name="Yang D."/>
            <person name="Bader C.D."/>
            <person name="Teijaro C.N."/>
            <person name="Fluegel L."/>
            <person name="Davis C.M."/>
            <person name="Simpson J.R."/>
            <person name="Lauterbach L."/>
            <person name="Steele A.D."/>
            <person name="Gui C."/>
            <person name="Meng S."/>
            <person name="Li G."/>
            <person name="Viehrig K."/>
            <person name="Ye F."/>
            <person name="Su P."/>
            <person name="Kiefer A.F."/>
            <person name="Nichols A."/>
            <person name="Cepeda A.J."/>
            <person name="Yan W."/>
            <person name="Fan B."/>
            <person name="Jiang Y."/>
            <person name="Adhikari A."/>
            <person name="Zheng C.-J."/>
            <person name="Schuster L."/>
            <person name="Cowan T.M."/>
            <person name="Smanski M.J."/>
            <person name="Chevrette M.G."/>
            <person name="De Carvalho L.P.S."/>
            <person name="Shen B."/>
        </authorList>
    </citation>
    <scope>NUCLEOTIDE SEQUENCE [LARGE SCALE GENOMIC DNA]</scope>
    <source>
        <strain evidence="1 2">NPDC050545</strain>
    </source>
</reference>
<dbReference type="EMBL" id="JBITGY010000012">
    <property type="protein sequence ID" value="MFI6503717.1"/>
    <property type="molecule type" value="Genomic_DNA"/>
</dbReference>
<sequence>MDKEQINIRLPKALIEAAKAEAERKGTTVTRLITEGLVHRLYWVSEEEAAANREEAAQAQRRAS</sequence>
<organism evidence="1 2">
    <name type="scientific">Nonomuraea typhae</name>
    <dbReference type="NCBI Taxonomy" id="2603600"/>
    <lineage>
        <taxon>Bacteria</taxon>
        <taxon>Bacillati</taxon>
        <taxon>Actinomycetota</taxon>
        <taxon>Actinomycetes</taxon>
        <taxon>Streptosporangiales</taxon>
        <taxon>Streptosporangiaceae</taxon>
        <taxon>Nonomuraea</taxon>
    </lineage>
</organism>
<dbReference type="RefSeq" id="WP_397089474.1">
    <property type="nucleotide sequence ID" value="NZ_JBITGY010000012.1"/>
</dbReference>
<keyword evidence="2" id="KW-1185">Reference proteome</keyword>
<dbReference type="InterPro" id="IPR010985">
    <property type="entry name" value="Ribbon_hlx_hlx"/>
</dbReference>
<comment type="caution">
    <text evidence="1">The sequence shown here is derived from an EMBL/GenBank/DDBJ whole genome shotgun (WGS) entry which is preliminary data.</text>
</comment>
<name>A0ABW7Z727_9ACTN</name>
<dbReference type="Proteomes" id="UP001612741">
    <property type="component" value="Unassembled WGS sequence"/>
</dbReference>
<dbReference type="SUPFAM" id="SSF47598">
    <property type="entry name" value="Ribbon-helix-helix"/>
    <property type="match status" value="1"/>
</dbReference>
<evidence type="ECO:0000313" key="2">
    <source>
        <dbReference type="Proteomes" id="UP001612741"/>
    </source>
</evidence>